<dbReference type="InterPro" id="IPR021529">
    <property type="entry name" value="DUF2798"/>
</dbReference>
<dbReference type="Pfam" id="PF11391">
    <property type="entry name" value="DUF2798"/>
    <property type="match status" value="1"/>
</dbReference>
<reference evidence="3" key="1">
    <citation type="submission" date="2016-10" db="EMBL/GenBank/DDBJ databases">
        <authorList>
            <person name="Varghese N."/>
            <person name="Submissions S."/>
        </authorList>
    </citation>
    <scope>NUCLEOTIDE SEQUENCE [LARGE SCALE GENOMIC DNA]</scope>
    <source>
        <strain evidence="3">CGMCC 1.7061</strain>
    </source>
</reference>
<name>A0A1I4M1U1_9GAMM</name>
<feature type="transmembrane region" description="Helical" evidence="1">
    <location>
        <begin position="47"/>
        <end position="69"/>
    </location>
</feature>
<gene>
    <name evidence="2" type="ORF">SAMN04487963_0809</name>
</gene>
<dbReference type="STRING" id="488535.SAMN04487963_0809"/>
<dbReference type="Proteomes" id="UP000198519">
    <property type="component" value="Unassembled WGS sequence"/>
</dbReference>
<sequence length="94" mass="10338">MSKPLRANPRVRHLVFAFFMSGLMSLLMSGVITFINTGFASGYLLRWMHAFVVAWAVAFPLVSLIAPLARRLTDLVLGNPVPSDVQPVSTEPPQ</sequence>
<keyword evidence="1" id="KW-0472">Membrane</keyword>
<evidence type="ECO:0000313" key="3">
    <source>
        <dbReference type="Proteomes" id="UP000198519"/>
    </source>
</evidence>
<keyword evidence="3" id="KW-1185">Reference proteome</keyword>
<proteinExistence type="predicted"/>
<dbReference type="OrthoDB" id="8481133at2"/>
<accession>A0A1I4M1U1</accession>
<dbReference type="AlphaFoldDB" id="A0A1I4M1U1"/>
<keyword evidence="1" id="KW-1133">Transmembrane helix</keyword>
<dbReference type="EMBL" id="FOUE01000001">
    <property type="protein sequence ID" value="SFL97358.1"/>
    <property type="molecule type" value="Genomic_DNA"/>
</dbReference>
<feature type="transmembrane region" description="Helical" evidence="1">
    <location>
        <begin position="12"/>
        <end position="35"/>
    </location>
</feature>
<organism evidence="2 3">
    <name type="scientific">Marinobacter zhejiangensis</name>
    <dbReference type="NCBI Taxonomy" id="488535"/>
    <lineage>
        <taxon>Bacteria</taxon>
        <taxon>Pseudomonadati</taxon>
        <taxon>Pseudomonadota</taxon>
        <taxon>Gammaproteobacteria</taxon>
        <taxon>Pseudomonadales</taxon>
        <taxon>Marinobacteraceae</taxon>
        <taxon>Marinobacter</taxon>
    </lineage>
</organism>
<evidence type="ECO:0008006" key="4">
    <source>
        <dbReference type="Google" id="ProtNLM"/>
    </source>
</evidence>
<protein>
    <recommendedName>
        <fullName evidence="4">DUF2798 domain-containing protein</fullName>
    </recommendedName>
</protein>
<keyword evidence="1" id="KW-0812">Transmembrane</keyword>
<evidence type="ECO:0000256" key="1">
    <source>
        <dbReference type="SAM" id="Phobius"/>
    </source>
</evidence>
<evidence type="ECO:0000313" key="2">
    <source>
        <dbReference type="EMBL" id="SFL97358.1"/>
    </source>
</evidence>